<protein>
    <submittedName>
        <fullName evidence="1">Uncharacterized protein</fullName>
    </submittedName>
</protein>
<proteinExistence type="predicted"/>
<dbReference type="OrthoDB" id="7586295at2"/>
<name>A0A1D8A542_9SPHN</name>
<gene>
    <name evidence="1" type="ORF">BES08_11070</name>
</gene>
<dbReference type="AlphaFoldDB" id="A0A1D8A542"/>
<keyword evidence="2" id="KW-1185">Reference proteome</keyword>
<accession>A0A1D8A542</accession>
<reference evidence="2" key="1">
    <citation type="journal article" date="2017" name="J. Biotechnol.">
        <title>Complete genome sequence of Novosphingobium resinovorum SA1, a versatile xenobiotic-degrading bacterium capable of utilizing sulfanilic acid.</title>
        <authorList>
            <person name="Hegedus B."/>
            <person name="Kos P.B."/>
            <person name="Balint B."/>
            <person name="Maroti G."/>
            <person name="Gan H.M."/>
            <person name="Perei K."/>
            <person name="Rakhely G."/>
        </authorList>
    </citation>
    <scope>NUCLEOTIDE SEQUENCE [LARGE SCALE GENOMIC DNA]</scope>
    <source>
        <strain evidence="2">SA1</strain>
    </source>
</reference>
<evidence type="ECO:0000313" key="1">
    <source>
        <dbReference type="EMBL" id="AOR77233.1"/>
    </source>
</evidence>
<sequence length="180" mass="19099">MAVSTDNAFSGPYLANGVTVVFPFTFQAPSAAEVGVLVRNGIGVEVDPGSYTVQQAQDKRGNVVFDVAPADGLTVTPILEPSFTQDLQFQNGSAWLAEPVNEGYDRAAQRDQALKRDVDRAMKAPIGSDGHSFTTSDRGIVGIFGGQFSVQPLFNILQEATDLVDDGVWGGPFTSDGVWG</sequence>
<dbReference type="Proteomes" id="UP000094626">
    <property type="component" value="Chromosome"/>
</dbReference>
<evidence type="ECO:0000313" key="2">
    <source>
        <dbReference type="Proteomes" id="UP000094626"/>
    </source>
</evidence>
<dbReference type="EMBL" id="CP017075">
    <property type="protein sequence ID" value="AOR77233.1"/>
    <property type="molecule type" value="Genomic_DNA"/>
</dbReference>
<organism evidence="1 2">
    <name type="scientific">Novosphingobium resinovorum</name>
    <dbReference type="NCBI Taxonomy" id="158500"/>
    <lineage>
        <taxon>Bacteria</taxon>
        <taxon>Pseudomonadati</taxon>
        <taxon>Pseudomonadota</taxon>
        <taxon>Alphaproteobacteria</taxon>
        <taxon>Sphingomonadales</taxon>
        <taxon>Sphingomonadaceae</taxon>
        <taxon>Novosphingobium</taxon>
    </lineage>
</organism>
<dbReference type="RefSeq" id="WP_069708301.1">
    <property type="nucleotide sequence ID" value="NZ_CP017075.1"/>
</dbReference>
<dbReference type="KEGG" id="nre:BES08_11070"/>